<evidence type="ECO:0000313" key="2">
    <source>
        <dbReference type="EMBL" id="KAK4126624.1"/>
    </source>
</evidence>
<feature type="compositionally biased region" description="Low complexity" evidence="1">
    <location>
        <begin position="18"/>
        <end position="35"/>
    </location>
</feature>
<keyword evidence="3" id="KW-1185">Reference proteome</keyword>
<feature type="compositionally biased region" description="Basic and acidic residues" evidence="1">
    <location>
        <begin position="777"/>
        <end position="788"/>
    </location>
</feature>
<feature type="compositionally biased region" description="Low complexity" evidence="1">
    <location>
        <begin position="155"/>
        <end position="168"/>
    </location>
</feature>
<organism evidence="2 3">
    <name type="scientific">Parathielavia appendiculata</name>
    <dbReference type="NCBI Taxonomy" id="2587402"/>
    <lineage>
        <taxon>Eukaryota</taxon>
        <taxon>Fungi</taxon>
        <taxon>Dikarya</taxon>
        <taxon>Ascomycota</taxon>
        <taxon>Pezizomycotina</taxon>
        <taxon>Sordariomycetes</taxon>
        <taxon>Sordariomycetidae</taxon>
        <taxon>Sordariales</taxon>
        <taxon>Chaetomiaceae</taxon>
        <taxon>Parathielavia</taxon>
    </lineage>
</organism>
<accession>A0AAN6Z715</accession>
<feature type="compositionally biased region" description="Polar residues" evidence="1">
    <location>
        <begin position="646"/>
        <end position="662"/>
    </location>
</feature>
<feature type="compositionally biased region" description="Pro residues" evidence="1">
    <location>
        <begin position="169"/>
        <end position="179"/>
    </location>
</feature>
<protein>
    <submittedName>
        <fullName evidence="2">Uncharacterized protein</fullName>
    </submittedName>
</protein>
<feature type="compositionally biased region" description="Polar residues" evidence="1">
    <location>
        <begin position="138"/>
        <end position="147"/>
    </location>
</feature>
<feature type="compositionally biased region" description="Basic residues" evidence="1">
    <location>
        <begin position="277"/>
        <end position="298"/>
    </location>
</feature>
<feature type="region of interest" description="Disordered" evidence="1">
    <location>
        <begin position="641"/>
        <end position="696"/>
    </location>
</feature>
<dbReference type="Proteomes" id="UP001302602">
    <property type="component" value="Unassembled WGS sequence"/>
</dbReference>
<name>A0AAN6Z715_9PEZI</name>
<dbReference type="RefSeq" id="XP_062650395.1">
    <property type="nucleotide sequence ID" value="XM_062795152.1"/>
</dbReference>
<feature type="region of interest" description="Disordered" evidence="1">
    <location>
        <begin position="1"/>
        <end position="338"/>
    </location>
</feature>
<feature type="region of interest" description="Disordered" evidence="1">
    <location>
        <begin position="355"/>
        <end position="387"/>
    </location>
</feature>
<feature type="compositionally biased region" description="Pro residues" evidence="1">
    <location>
        <begin position="233"/>
        <end position="242"/>
    </location>
</feature>
<gene>
    <name evidence="2" type="ORF">N657DRAFT_662782</name>
</gene>
<proteinExistence type="predicted"/>
<reference evidence="2" key="2">
    <citation type="submission" date="2023-05" db="EMBL/GenBank/DDBJ databases">
        <authorList>
            <consortium name="Lawrence Berkeley National Laboratory"/>
            <person name="Steindorff A."/>
            <person name="Hensen N."/>
            <person name="Bonometti L."/>
            <person name="Westerberg I."/>
            <person name="Brannstrom I.O."/>
            <person name="Guillou S."/>
            <person name="Cros-Aarteil S."/>
            <person name="Calhoun S."/>
            <person name="Haridas S."/>
            <person name="Kuo A."/>
            <person name="Mondo S."/>
            <person name="Pangilinan J."/>
            <person name="Riley R."/>
            <person name="Labutti K."/>
            <person name="Andreopoulos B."/>
            <person name="Lipzen A."/>
            <person name="Chen C."/>
            <person name="Yanf M."/>
            <person name="Daum C."/>
            <person name="Ng V."/>
            <person name="Clum A."/>
            <person name="Ohm R."/>
            <person name="Martin F."/>
            <person name="Silar P."/>
            <person name="Natvig D."/>
            <person name="Lalanne C."/>
            <person name="Gautier V."/>
            <person name="Ament-Velasquez S.L."/>
            <person name="Kruys A."/>
            <person name="Hutchinson M.I."/>
            <person name="Powell A.J."/>
            <person name="Barry K."/>
            <person name="Miller A.N."/>
            <person name="Grigoriev I.V."/>
            <person name="Debuchy R."/>
            <person name="Gladieux P."/>
            <person name="Thoren M.H."/>
            <person name="Johannesson H."/>
        </authorList>
    </citation>
    <scope>NUCLEOTIDE SEQUENCE</scope>
    <source>
        <strain evidence="2">CBS 731.68</strain>
    </source>
</reference>
<feature type="compositionally biased region" description="Low complexity" evidence="1">
    <location>
        <begin position="319"/>
        <end position="338"/>
    </location>
</feature>
<dbReference type="AlphaFoldDB" id="A0AAN6Z715"/>
<feature type="compositionally biased region" description="Polar residues" evidence="1">
    <location>
        <begin position="914"/>
        <end position="927"/>
    </location>
</feature>
<evidence type="ECO:0000313" key="3">
    <source>
        <dbReference type="Proteomes" id="UP001302602"/>
    </source>
</evidence>
<dbReference type="EMBL" id="MU853225">
    <property type="protein sequence ID" value="KAK4126624.1"/>
    <property type="molecule type" value="Genomic_DNA"/>
</dbReference>
<feature type="compositionally biased region" description="Polar residues" evidence="1">
    <location>
        <begin position="362"/>
        <end position="372"/>
    </location>
</feature>
<feature type="compositionally biased region" description="Polar residues" evidence="1">
    <location>
        <begin position="669"/>
        <end position="687"/>
    </location>
</feature>
<evidence type="ECO:0000256" key="1">
    <source>
        <dbReference type="SAM" id="MobiDB-lite"/>
    </source>
</evidence>
<sequence length="977" mass="104075">MEDTAMMKAAGQGESREQTAATTTTAPPPSTAQQPNSSDGTRAAVAAMPQPLASPAHATPAVNSPMDGVETTAEPRPANIGTGQPSVTEASSLSSHVQTAEDANKLAPSIPGPDLSPAGTSQPGDDKAPSQAHPANSMPPSKTATVASPQPPPLSTQQTLGSLQVQGTQPPPQPLPPQHSPAVPYSNGAPAPESASAPAPPAPAAHPHHGLAHPQPVQPQPQPVPRSHQYPQHPLPHPPPAPLQQQPQHTSHPQQLAPHPQTHAQIPPQYPSQQQQHHQHQYHHHHPPPASQHHHHHQPPPEVAHVTPVTHATPLPSLQQPHVPQFHSHPQPQPQSVLLSQVPQAHLRASLSKPIIMDPPSSRKSGQAQQHQRGAVGFPSPTQDHATINSKFVDDCTRMNYAIQQSLPEAVRRVVRDHWEKCLLGSEFHQAFVLNASIHHALPNITQRAVRDFGSKMVSESKHELMAHFTTEALDQVADLIISKASDAFLDRCLEKRLLTIEAQPLINALAKAERLGYEAGDMIQGGQNESVIPKEAYPGAAVAANGFQSGPAQSQPSRPPLQCMKCFRTFTHTSACDYHAVYDVCRQVPPTANGFQHSCSHCGQGFAHVNELQDHLNNKVCGNFGPPVTVSLTANRLSRPAPAIQPSSTTTIPSASQTPTANGVPRRQPQSTPGHSTTRAAGTPGSTGSGIAADPYGHLSEEQIQQMNAELREAEEKYAPRFAEANAIPDENARKAKLEGIRNSFGTKQSMIRKKYGVRLRERRTKAEIMAERERMGLQKAEKERAARAAAAASSQGLNANSRPAGGSGWTTANTPQASWDEHDAKRRRTDGSGGYHTPYKTVADETPTRKPLSVSEIGSGLSGAAATAAMHDPTLPPPSLPTKVYEQSGARVEIHEPARPVESPATAGARSGSATPSANGHNQHATAEPRRSSEKPLVIDDDSSSSDDEDIPSTLPAHVRKSLASGNTSSLLQTS</sequence>
<dbReference type="GeneID" id="87831921"/>
<feature type="compositionally biased region" description="Basic and acidic residues" evidence="1">
    <location>
        <begin position="929"/>
        <end position="940"/>
    </location>
</feature>
<comment type="caution">
    <text evidence="2">The sequence shown here is derived from an EMBL/GenBank/DDBJ whole genome shotgun (WGS) entry which is preliminary data.</text>
</comment>
<feature type="compositionally biased region" description="Polar residues" evidence="1">
    <location>
        <begin position="966"/>
        <end position="977"/>
    </location>
</feature>
<feature type="compositionally biased region" description="Acidic residues" evidence="1">
    <location>
        <begin position="941"/>
        <end position="953"/>
    </location>
</feature>
<feature type="region of interest" description="Disordered" evidence="1">
    <location>
        <begin position="777"/>
        <end position="977"/>
    </location>
</feature>
<feature type="compositionally biased region" description="Polar residues" evidence="1">
    <location>
        <begin position="81"/>
        <end position="98"/>
    </location>
</feature>
<feature type="compositionally biased region" description="Low complexity" evidence="1">
    <location>
        <begin position="180"/>
        <end position="197"/>
    </location>
</feature>
<reference evidence="2" key="1">
    <citation type="journal article" date="2023" name="Mol. Phylogenet. Evol.">
        <title>Genome-scale phylogeny and comparative genomics of the fungal order Sordariales.</title>
        <authorList>
            <person name="Hensen N."/>
            <person name="Bonometti L."/>
            <person name="Westerberg I."/>
            <person name="Brannstrom I.O."/>
            <person name="Guillou S."/>
            <person name="Cros-Aarteil S."/>
            <person name="Calhoun S."/>
            <person name="Haridas S."/>
            <person name="Kuo A."/>
            <person name="Mondo S."/>
            <person name="Pangilinan J."/>
            <person name="Riley R."/>
            <person name="LaButti K."/>
            <person name="Andreopoulos B."/>
            <person name="Lipzen A."/>
            <person name="Chen C."/>
            <person name="Yan M."/>
            <person name="Daum C."/>
            <person name="Ng V."/>
            <person name="Clum A."/>
            <person name="Steindorff A."/>
            <person name="Ohm R.A."/>
            <person name="Martin F."/>
            <person name="Silar P."/>
            <person name="Natvig D.O."/>
            <person name="Lalanne C."/>
            <person name="Gautier V."/>
            <person name="Ament-Velasquez S.L."/>
            <person name="Kruys A."/>
            <person name="Hutchinson M.I."/>
            <person name="Powell A.J."/>
            <person name="Barry K."/>
            <person name="Miller A.N."/>
            <person name="Grigoriev I.V."/>
            <person name="Debuchy R."/>
            <person name="Gladieux P."/>
            <person name="Hiltunen Thoren M."/>
            <person name="Johannesson H."/>
        </authorList>
    </citation>
    <scope>NUCLEOTIDE SEQUENCE</scope>
    <source>
        <strain evidence="2">CBS 731.68</strain>
    </source>
</reference>
<feature type="compositionally biased region" description="Low complexity" evidence="1">
    <location>
        <begin position="243"/>
        <end position="256"/>
    </location>
</feature>